<keyword evidence="2" id="KW-0677">Repeat</keyword>
<feature type="region of interest" description="Disordered" evidence="3">
    <location>
        <begin position="336"/>
        <end position="367"/>
    </location>
</feature>
<feature type="region of interest" description="Disordered" evidence="3">
    <location>
        <begin position="135"/>
        <end position="294"/>
    </location>
</feature>
<dbReference type="PROSITE" id="PS51450">
    <property type="entry name" value="LRR"/>
    <property type="match status" value="1"/>
</dbReference>
<dbReference type="Proteomes" id="UP001652620">
    <property type="component" value="Chromosome 5"/>
</dbReference>
<keyword evidence="4" id="KW-1185">Reference proteome</keyword>
<dbReference type="InterPro" id="IPR032675">
    <property type="entry name" value="LRR_dom_sf"/>
</dbReference>
<evidence type="ECO:0000313" key="4">
    <source>
        <dbReference type="Proteomes" id="UP001652620"/>
    </source>
</evidence>
<feature type="compositionally biased region" description="Polar residues" evidence="3">
    <location>
        <begin position="266"/>
        <end position="278"/>
    </location>
</feature>
<dbReference type="Gene3D" id="3.80.10.10">
    <property type="entry name" value="Ribonuclease Inhibitor"/>
    <property type="match status" value="1"/>
</dbReference>
<keyword evidence="1" id="KW-0433">Leucine-rich repeat</keyword>
<reference evidence="5" key="1">
    <citation type="submission" date="2025-08" db="UniProtKB">
        <authorList>
            <consortium name="RefSeq"/>
        </authorList>
    </citation>
    <scope>IDENTIFICATION</scope>
    <source>
        <tissue evidence="5">Adult</tissue>
    </source>
</reference>
<evidence type="ECO:0000256" key="3">
    <source>
        <dbReference type="SAM" id="MobiDB-lite"/>
    </source>
</evidence>
<sequence>MTRLTEEMVIARSKQSDLGSIKKLNCWGSDLSDVSIIKRMRGVEVLALSVNKITTLQPFEDCLKLQELYLRKNNIQDINEIAYLQNLPVLKYLWLEENPCCDRVGPSYRQTVLRALPNLKKLDNVEVTQEELDEALRAGGSGSGSGGTREEEDVYEDSYAQQQPPSRYEQPSPPQQQQAQQNHYPPQRQQQQQQQPQQQQASQYQHHPSPQQYQQQQRRSSSPMKEPSTQNSPANTEESASEPSKSNEVSKPASPAQEPVAHTPSPKYNSYTNVNRLSYHQYDSDRPSYPAHYRHSQTDLTEWEEHQQHNQFGSTAALHHVGGPRRGDVSDRYAYRNGSARENGGDWEDAERPRPRRPDGRYSDSASTVSTAVLNHYSGYHRRPINRSSNLLSATLCLVKELDYPSLEVVEHAVRCRIDELSAD</sequence>
<dbReference type="Pfam" id="PF14580">
    <property type="entry name" value="LRR_9"/>
    <property type="match status" value="1"/>
</dbReference>
<evidence type="ECO:0000313" key="5">
    <source>
        <dbReference type="RefSeq" id="XP_049313070.1"/>
    </source>
</evidence>
<evidence type="ECO:0000256" key="2">
    <source>
        <dbReference type="ARBA" id="ARBA00022737"/>
    </source>
</evidence>
<dbReference type="PANTHER" id="PTHR18849">
    <property type="entry name" value="LEUCINE RICH REPEAT PROTEIN"/>
    <property type="match status" value="1"/>
</dbReference>
<proteinExistence type="predicted"/>
<dbReference type="PANTHER" id="PTHR18849:SF0">
    <property type="entry name" value="CILIA- AND FLAGELLA-ASSOCIATED PROTEIN 410-RELATED"/>
    <property type="match status" value="1"/>
</dbReference>
<feature type="compositionally biased region" description="Polar residues" evidence="3">
    <location>
        <begin position="227"/>
        <end position="249"/>
    </location>
</feature>
<protein>
    <submittedName>
        <fullName evidence="5">Myb-like protein AA isoform X8</fullName>
    </submittedName>
</protein>
<dbReference type="SUPFAM" id="SSF52058">
    <property type="entry name" value="L domain-like"/>
    <property type="match status" value="1"/>
</dbReference>
<gene>
    <name evidence="5" type="primary">LOC105224901</name>
</gene>
<dbReference type="GeneID" id="105224901"/>
<feature type="compositionally biased region" description="Low complexity" evidence="3">
    <location>
        <begin position="161"/>
        <end position="223"/>
    </location>
</feature>
<dbReference type="RefSeq" id="XP_049313070.1">
    <property type="nucleotide sequence ID" value="XM_049457113.1"/>
</dbReference>
<dbReference type="InterPro" id="IPR001611">
    <property type="entry name" value="Leu-rich_rpt"/>
</dbReference>
<feature type="compositionally biased region" description="Basic and acidic residues" evidence="3">
    <location>
        <begin position="350"/>
        <end position="362"/>
    </location>
</feature>
<name>A0ABM3JV05_BACDO</name>
<accession>A0ABM3JV05</accession>
<organism evidence="4 5">
    <name type="scientific">Bactrocera dorsalis</name>
    <name type="common">Oriental fruit fly</name>
    <name type="synonym">Dacus dorsalis</name>
    <dbReference type="NCBI Taxonomy" id="27457"/>
    <lineage>
        <taxon>Eukaryota</taxon>
        <taxon>Metazoa</taxon>
        <taxon>Ecdysozoa</taxon>
        <taxon>Arthropoda</taxon>
        <taxon>Hexapoda</taxon>
        <taxon>Insecta</taxon>
        <taxon>Pterygota</taxon>
        <taxon>Neoptera</taxon>
        <taxon>Endopterygota</taxon>
        <taxon>Diptera</taxon>
        <taxon>Brachycera</taxon>
        <taxon>Muscomorpha</taxon>
        <taxon>Tephritoidea</taxon>
        <taxon>Tephritidae</taxon>
        <taxon>Bactrocera</taxon>
        <taxon>Bactrocera</taxon>
    </lineage>
</organism>
<evidence type="ECO:0000256" key="1">
    <source>
        <dbReference type="ARBA" id="ARBA00022614"/>
    </source>
</evidence>